<evidence type="ECO:0000256" key="1">
    <source>
        <dbReference type="HAMAP-Rule" id="MF_00386"/>
    </source>
</evidence>
<dbReference type="InterPro" id="IPR002696">
    <property type="entry name" value="Membr_insert_effic_factor_YidD"/>
</dbReference>
<dbReference type="HAMAP" id="MF_00386">
    <property type="entry name" value="UPF0161_YidD"/>
    <property type="match status" value="1"/>
</dbReference>
<gene>
    <name evidence="3" type="primary">yidD</name>
    <name evidence="3" type="ORF">N4264_10050</name>
</gene>
<dbReference type="SMART" id="SM01234">
    <property type="entry name" value="Haemolytic"/>
    <property type="match status" value="1"/>
</dbReference>
<comment type="subcellular location">
    <subcellularLocation>
        <location evidence="1">Cell membrane</location>
        <topology evidence="1">Peripheral membrane protein</topology>
        <orientation evidence="1">Cytoplasmic side</orientation>
    </subcellularLocation>
</comment>
<comment type="similarity">
    <text evidence="1">Belongs to the UPF0161 family.</text>
</comment>
<name>A0ABY6BKK5_9GAMM</name>
<dbReference type="Pfam" id="PF01809">
    <property type="entry name" value="YidD"/>
    <property type="match status" value="1"/>
</dbReference>
<protein>
    <recommendedName>
        <fullName evidence="1">Putative membrane protein insertion efficiency factor</fullName>
    </recommendedName>
</protein>
<dbReference type="PANTHER" id="PTHR33383:SF1">
    <property type="entry name" value="MEMBRANE PROTEIN INSERTION EFFICIENCY FACTOR-RELATED"/>
    <property type="match status" value="1"/>
</dbReference>
<evidence type="ECO:0000313" key="3">
    <source>
        <dbReference type="EMBL" id="UXI69943.1"/>
    </source>
</evidence>
<comment type="function">
    <text evidence="1">Could be involved in insertion of integral membrane proteins into the membrane.</text>
</comment>
<reference evidence="3" key="1">
    <citation type="submission" date="2022-09" db="EMBL/GenBank/DDBJ databases">
        <title>Tahibacter sp. nov., isolated from a fresh water.</title>
        <authorList>
            <person name="Baek J.H."/>
            <person name="Lee J.K."/>
            <person name="Kim J.M."/>
            <person name="Jeon C.O."/>
        </authorList>
    </citation>
    <scope>NUCLEOTIDE SEQUENCE</scope>
    <source>
        <strain evidence="3">W38</strain>
    </source>
</reference>
<keyword evidence="1" id="KW-1003">Cell membrane</keyword>
<keyword evidence="1" id="KW-0472">Membrane</keyword>
<organism evidence="3 4">
    <name type="scientific">Tahibacter amnicola</name>
    <dbReference type="NCBI Taxonomy" id="2976241"/>
    <lineage>
        <taxon>Bacteria</taxon>
        <taxon>Pseudomonadati</taxon>
        <taxon>Pseudomonadota</taxon>
        <taxon>Gammaproteobacteria</taxon>
        <taxon>Lysobacterales</taxon>
        <taxon>Rhodanobacteraceae</taxon>
        <taxon>Tahibacter</taxon>
    </lineage>
</organism>
<feature type="compositionally biased region" description="Basic and acidic residues" evidence="2">
    <location>
        <begin position="108"/>
        <end position="122"/>
    </location>
</feature>
<sequence>MPATAGNPRQINAWPHRITPPVSRLILLLLGMYKRLLSPLLGSRCRYHPSCSDYARVAVARHGAGRGSLLAAWRLLRCHPFSAGGIDPVPTDFTFRHRPPAAPTPENPLHEELADSERPPRQ</sequence>
<evidence type="ECO:0000313" key="4">
    <source>
        <dbReference type="Proteomes" id="UP001064632"/>
    </source>
</evidence>
<dbReference type="Proteomes" id="UP001064632">
    <property type="component" value="Chromosome"/>
</dbReference>
<evidence type="ECO:0000256" key="2">
    <source>
        <dbReference type="SAM" id="MobiDB-lite"/>
    </source>
</evidence>
<accession>A0ABY6BKK5</accession>
<proteinExistence type="inferred from homology"/>
<keyword evidence="4" id="KW-1185">Reference proteome</keyword>
<dbReference type="NCBIfam" id="TIGR00278">
    <property type="entry name" value="membrane protein insertion efficiency factor YidD"/>
    <property type="match status" value="1"/>
</dbReference>
<dbReference type="PANTHER" id="PTHR33383">
    <property type="entry name" value="MEMBRANE PROTEIN INSERTION EFFICIENCY FACTOR-RELATED"/>
    <property type="match status" value="1"/>
</dbReference>
<feature type="region of interest" description="Disordered" evidence="2">
    <location>
        <begin position="92"/>
        <end position="122"/>
    </location>
</feature>
<dbReference type="EMBL" id="CP104694">
    <property type="protein sequence ID" value="UXI69943.1"/>
    <property type="molecule type" value="Genomic_DNA"/>
</dbReference>